<protein>
    <recommendedName>
        <fullName evidence="1">Beta-lactamase-related domain-containing protein</fullName>
    </recommendedName>
</protein>
<dbReference type="VEuPathDB" id="FungiDB:B9J08_003464"/>
<proteinExistence type="predicted"/>
<dbReference type="InterPro" id="IPR001466">
    <property type="entry name" value="Beta-lactam-related"/>
</dbReference>
<dbReference type="SUPFAM" id="SSF56601">
    <property type="entry name" value="beta-lactamase/transpeptidase-like"/>
    <property type="match status" value="1"/>
</dbReference>
<sequence>MHTLDALLEELVLPHDGNSLPDINGLVAGFTDSKRTKYLAAKGVKRFDKMDPVTTDTRLAFFSCTKTITAMAVLQLYEKGQIDLDAPAKKYLPMIGEIGLIDPGQVDDDTGEFIKPPRKPKNDVTVRHLLLHTAGFAYVFTDPDYFNIVMNKHREHTGATPSLRMFSTDVMPLVFEPGTLWRYGHSLDWLGLVVEAVTGMKFSQYLQKNIFDPAGLSSFTFRIDNEDQLIPISMRKDDGTLRVLRKKPVPHQPSIDMGGQGCFGTVGDFLQFMRIWLNKGLCVETGAQILKKETVEYAIQAHLPEGIHVELDTAMTGEAPSDFLPDNFTLTGCAYNMNNLPTGRPRGSIYWAGLASLYFWIDFENDVAGFYGCQILPYLDSPCLVGYIRYENAVYDMLRKEREAIKGKL</sequence>
<reference evidence="3" key="1">
    <citation type="journal article" date="2015" name="BMC Genomics">
        <title>Draft genome of a commonly misdiagnosed multidrug resistant pathogen Candida auris.</title>
        <authorList>
            <person name="Chatterjee S."/>
            <person name="Alampalli S.V."/>
            <person name="Nageshan R.K."/>
            <person name="Chettiar S.T."/>
            <person name="Joshi S."/>
            <person name="Tatu U.S."/>
        </authorList>
    </citation>
    <scope>NUCLEOTIDE SEQUENCE [LARGE SCALE GENOMIC DNA]</scope>
    <source>
        <strain evidence="3">6684</strain>
    </source>
</reference>
<dbReference type="InterPro" id="IPR012338">
    <property type="entry name" value="Beta-lactam/transpept-like"/>
</dbReference>
<feature type="domain" description="Beta-lactamase-related" evidence="1">
    <location>
        <begin position="22"/>
        <end position="371"/>
    </location>
</feature>
<dbReference type="VEuPathDB" id="FungiDB:QG37_01717"/>
<dbReference type="AlphaFoldDB" id="A0A0L0P491"/>
<organism evidence="2 3">
    <name type="scientific">Candidozyma auris</name>
    <name type="common">Yeast</name>
    <name type="synonym">Candida auris</name>
    <dbReference type="NCBI Taxonomy" id="498019"/>
    <lineage>
        <taxon>Eukaryota</taxon>
        <taxon>Fungi</taxon>
        <taxon>Dikarya</taxon>
        <taxon>Ascomycota</taxon>
        <taxon>Saccharomycotina</taxon>
        <taxon>Pichiomycetes</taxon>
        <taxon>Metschnikowiaceae</taxon>
        <taxon>Candidozyma</taxon>
    </lineage>
</organism>
<evidence type="ECO:0000313" key="3">
    <source>
        <dbReference type="Proteomes" id="UP000037122"/>
    </source>
</evidence>
<dbReference type="PANTHER" id="PTHR43283">
    <property type="entry name" value="BETA-LACTAMASE-RELATED"/>
    <property type="match status" value="1"/>
</dbReference>
<accession>A0A0L0P491</accession>
<name>A0A0L0P491_CANAR</name>
<gene>
    <name evidence="2" type="ORF">QG37_01717</name>
</gene>
<evidence type="ECO:0000259" key="1">
    <source>
        <dbReference type="Pfam" id="PF00144"/>
    </source>
</evidence>
<dbReference type="VEuPathDB" id="FungiDB:CJJ09_000642"/>
<dbReference type="VEuPathDB" id="FungiDB:CJI97_003538"/>
<dbReference type="VEuPathDB" id="FungiDB:CJI96_0002004"/>
<dbReference type="Pfam" id="PF00144">
    <property type="entry name" value="Beta-lactamase"/>
    <property type="match status" value="1"/>
</dbReference>
<comment type="caution">
    <text evidence="2">The sequence shown here is derived from an EMBL/GenBank/DDBJ whole genome shotgun (WGS) entry which is preliminary data.</text>
</comment>
<evidence type="ECO:0000313" key="2">
    <source>
        <dbReference type="EMBL" id="KNE00851.1"/>
    </source>
</evidence>
<dbReference type="InterPro" id="IPR050789">
    <property type="entry name" value="Diverse_Enzym_Activities"/>
</dbReference>
<dbReference type="Proteomes" id="UP000037122">
    <property type="component" value="Unassembled WGS sequence"/>
</dbReference>
<dbReference type="PANTHER" id="PTHR43283:SF3">
    <property type="entry name" value="BETA-LACTAMASE FAMILY PROTEIN (AFU_ORTHOLOGUE AFUA_5G07500)"/>
    <property type="match status" value="1"/>
</dbReference>
<dbReference type="VEuPathDB" id="FungiDB:CJJ07_001741"/>
<dbReference type="Gene3D" id="3.40.710.10">
    <property type="entry name" value="DD-peptidase/beta-lactamase superfamily"/>
    <property type="match status" value="1"/>
</dbReference>
<dbReference type="EMBL" id="LGST01000016">
    <property type="protein sequence ID" value="KNE00851.1"/>
    <property type="molecule type" value="Genomic_DNA"/>
</dbReference>